<comment type="caution">
    <text evidence="1">The sequence shown here is derived from an EMBL/GenBank/DDBJ whole genome shotgun (WGS) entry which is preliminary data.</text>
</comment>
<name>A0A9D1ME39_9FIRM</name>
<reference evidence="1" key="2">
    <citation type="journal article" date="2021" name="PeerJ">
        <title>Extensive microbial diversity within the chicken gut microbiome revealed by metagenomics and culture.</title>
        <authorList>
            <person name="Gilroy R."/>
            <person name="Ravi A."/>
            <person name="Getino M."/>
            <person name="Pursley I."/>
            <person name="Horton D.L."/>
            <person name="Alikhan N.F."/>
            <person name="Baker D."/>
            <person name="Gharbi K."/>
            <person name="Hall N."/>
            <person name="Watson M."/>
            <person name="Adriaenssens E.M."/>
            <person name="Foster-Nyarko E."/>
            <person name="Jarju S."/>
            <person name="Secka A."/>
            <person name="Antonio M."/>
            <person name="Oren A."/>
            <person name="Chaudhuri R.R."/>
            <person name="La Ragione R."/>
            <person name="Hildebrand F."/>
            <person name="Pallen M.J."/>
        </authorList>
    </citation>
    <scope>NUCLEOTIDE SEQUENCE</scope>
    <source>
        <strain evidence="1">USAMLcec3-3695</strain>
    </source>
</reference>
<accession>A0A9D1ME39</accession>
<dbReference type="EMBL" id="DVNB01000115">
    <property type="protein sequence ID" value="HIU58362.1"/>
    <property type="molecule type" value="Genomic_DNA"/>
</dbReference>
<dbReference type="Proteomes" id="UP000824109">
    <property type="component" value="Unassembled WGS sequence"/>
</dbReference>
<evidence type="ECO:0000313" key="2">
    <source>
        <dbReference type="Proteomes" id="UP000824109"/>
    </source>
</evidence>
<evidence type="ECO:0000313" key="1">
    <source>
        <dbReference type="EMBL" id="HIU58362.1"/>
    </source>
</evidence>
<reference evidence="1" key="1">
    <citation type="submission" date="2020-10" db="EMBL/GenBank/DDBJ databases">
        <authorList>
            <person name="Gilroy R."/>
        </authorList>
    </citation>
    <scope>NUCLEOTIDE SEQUENCE</scope>
    <source>
        <strain evidence="1">USAMLcec3-3695</strain>
    </source>
</reference>
<gene>
    <name evidence="1" type="ORF">IAA61_11210</name>
</gene>
<sequence>MNLSNNVKIDGDRHSFNDTLSTLEYFADSAVIYRLNKDNQISSIDTSELGDKETDVSLQKTMSLNSDGHRWMNNNKMFDRNVIVDTSAVVFKVPPESSEDRDDSTYSVAALSDFVSNRVYQVEAYKTGSSAYSTILVWYENKYYQNSREAMIVVEKVTHAVNADGEEIYNIEGWQNGSEVNVELEYPHDIVPKRGDCIRVGRDKNNVAGLVEIHYDYERNGSGATDVESDWHWNDVNGEPYDAINNYWNGTFNDLQGDFRLGFGYVVGVEDTLVKISYTQGSDTVNEIIPTGGDVPIIVYDAETDEFREGSIGDLMSMETYGSNCSTIVANFSWGDLTELYVINNRYKEYGD</sequence>
<protein>
    <submittedName>
        <fullName evidence="1">Uncharacterized protein</fullName>
    </submittedName>
</protein>
<organism evidence="1 2">
    <name type="scientific">Candidatus Ornithomonoglobus merdipullorum</name>
    <dbReference type="NCBI Taxonomy" id="2840895"/>
    <lineage>
        <taxon>Bacteria</taxon>
        <taxon>Bacillati</taxon>
        <taxon>Bacillota</taxon>
        <taxon>Clostridia</taxon>
        <taxon>Candidatus Ornithomonoglobus</taxon>
    </lineage>
</organism>
<proteinExistence type="predicted"/>
<dbReference type="AlphaFoldDB" id="A0A9D1ME39"/>